<dbReference type="EMBL" id="GL882891">
    <property type="protein sequence ID" value="EGF77742.1"/>
    <property type="molecule type" value="Genomic_DNA"/>
</dbReference>
<gene>
    <name evidence="3" type="ORF">BATDEDRAFT_35932</name>
</gene>
<dbReference type="OrthoDB" id="440781at2759"/>
<dbReference type="CDD" id="cd17075">
    <property type="entry name" value="UBX1_UBXN9"/>
    <property type="match status" value="1"/>
</dbReference>
<dbReference type="Pfam" id="PF00789">
    <property type="entry name" value="UBX"/>
    <property type="match status" value="1"/>
</dbReference>
<dbReference type="GO" id="GO:0012506">
    <property type="term" value="C:vesicle membrane"/>
    <property type="evidence" value="ECO:0000318"/>
    <property type="project" value="GO_Central"/>
</dbReference>
<keyword evidence="4" id="KW-1185">Reference proteome</keyword>
<dbReference type="InterPro" id="IPR059238">
    <property type="entry name" value="UBX1_UBXN9"/>
</dbReference>
<dbReference type="GO" id="GO:0006886">
    <property type="term" value="P:intracellular protein transport"/>
    <property type="evidence" value="ECO:0000318"/>
    <property type="project" value="GO_Central"/>
</dbReference>
<dbReference type="PROSITE" id="PS50033">
    <property type="entry name" value="UBX"/>
    <property type="match status" value="1"/>
</dbReference>
<evidence type="ECO:0000256" key="1">
    <source>
        <dbReference type="SAM" id="MobiDB-lite"/>
    </source>
</evidence>
<dbReference type="Proteomes" id="UP000007241">
    <property type="component" value="Unassembled WGS sequence"/>
</dbReference>
<evidence type="ECO:0000313" key="3">
    <source>
        <dbReference type="EMBL" id="EGF77742.1"/>
    </source>
</evidence>
<dbReference type="PANTHER" id="PTHR46467">
    <property type="entry name" value="TETHER CONTAINING UBX DOMAIN FOR GLUT4"/>
    <property type="match status" value="1"/>
</dbReference>
<dbReference type="GeneID" id="18240924"/>
<dbReference type="CDD" id="cd16105">
    <property type="entry name" value="Ubl_ASPSCR1_like"/>
    <property type="match status" value="1"/>
</dbReference>
<protein>
    <recommendedName>
        <fullName evidence="2">UBX domain-containing protein</fullName>
    </recommendedName>
</protein>
<name>F4PAU1_BATDJ</name>
<feature type="domain" description="UBX" evidence="2">
    <location>
        <begin position="372"/>
        <end position="447"/>
    </location>
</feature>
<organism evidence="3 4">
    <name type="scientific">Batrachochytrium dendrobatidis (strain JAM81 / FGSC 10211)</name>
    <name type="common">Frog chytrid fungus</name>
    <dbReference type="NCBI Taxonomy" id="684364"/>
    <lineage>
        <taxon>Eukaryota</taxon>
        <taxon>Fungi</taxon>
        <taxon>Fungi incertae sedis</taxon>
        <taxon>Chytridiomycota</taxon>
        <taxon>Chytridiomycota incertae sedis</taxon>
        <taxon>Chytridiomycetes</taxon>
        <taxon>Rhizophydiales</taxon>
        <taxon>Rhizophydiales incertae sedis</taxon>
        <taxon>Batrachochytrium</taxon>
    </lineage>
</organism>
<dbReference type="RefSeq" id="XP_006681720.1">
    <property type="nucleotide sequence ID" value="XM_006681657.1"/>
</dbReference>
<dbReference type="InParanoid" id="F4PAU1"/>
<dbReference type="AlphaFoldDB" id="F4PAU1"/>
<dbReference type="CDD" id="cd16118">
    <property type="entry name" value="UBX2_UBXN9"/>
    <property type="match status" value="1"/>
</dbReference>
<accession>F4PAU1</accession>
<evidence type="ECO:0000259" key="2">
    <source>
        <dbReference type="PROSITE" id="PS50033"/>
    </source>
</evidence>
<dbReference type="InterPro" id="IPR001012">
    <property type="entry name" value="UBX_dom"/>
</dbReference>
<dbReference type="SUPFAM" id="SSF54236">
    <property type="entry name" value="Ubiquitin-like"/>
    <property type="match status" value="2"/>
</dbReference>
<dbReference type="STRING" id="684364.F4PAU1"/>
<dbReference type="InterPro" id="IPR029071">
    <property type="entry name" value="Ubiquitin-like_domsf"/>
</dbReference>
<dbReference type="HOGENOM" id="CLU_025227_0_0_1"/>
<sequence>MASNVTVSMDGSPIKKTIIKTTPSMSLKSIVVQSCEKLGLKNPDLYMLKNKRDTLDLSLSVRFANLAPGAKLTLHQRSSTDRASGSTLVDVALQFENGCRMIDKFETSTRLWDILLHFEKRPDGIGNITRQTSITIPVKQGGNSPGNAKMPETPVYMLPICVFMNQEYNTIAKLKTTSLSNAGLESGNGVIRVMYRHMPEPIDAYMAEIEAKVTPTVVEEVEPTKTMSAPIAKPVDVASQPLAPVTEYSKTAVCLQKPLSEPPLASATNSNPTIAQPTLVQSKHTFQPPQSPLISTNSIKERPIIERDVHIYLPYPGNLAPLKIELPSSFFSLTPAEVKAMISIQQARNRQISEAPLMTRSMREREEEIKRQKHPKTMIRVRFSDQTTLQATFWSGDLISSVYDTVQTHLCEPERPFKLSITPPQRVLARNETFWQSHLAPASIVYFSWADDRAPVPGQVVLNQATLALAKPFPIPSACFELNVSDNSMQGAILASEENDTTVASQSNELIAQEAERERERVRNGLFGGNRDNPVNKDANADGTDSQLRSSTGKVPKWFRRM</sequence>
<dbReference type="Pfam" id="PF11470">
    <property type="entry name" value="TUG-UBL1"/>
    <property type="match status" value="1"/>
</dbReference>
<dbReference type="OMA" id="APKYDWG"/>
<dbReference type="Gene3D" id="3.10.20.90">
    <property type="entry name" value="Phosphatidylinositol 3-kinase Catalytic Subunit, Chain A, domain 1"/>
    <property type="match status" value="2"/>
</dbReference>
<dbReference type="GO" id="GO:0005737">
    <property type="term" value="C:cytoplasm"/>
    <property type="evidence" value="ECO:0000318"/>
    <property type="project" value="GO_Central"/>
</dbReference>
<dbReference type="InterPro" id="IPR021569">
    <property type="entry name" value="TUG-UBL1"/>
</dbReference>
<proteinExistence type="predicted"/>
<dbReference type="PANTHER" id="PTHR46467:SF1">
    <property type="entry name" value="TETHER CONTAINING UBX DOMAIN FOR GLUT4"/>
    <property type="match status" value="1"/>
</dbReference>
<evidence type="ECO:0000313" key="4">
    <source>
        <dbReference type="Proteomes" id="UP000007241"/>
    </source>
</evidence>
<dbReference type="GO" id="GO:0005634">
    <property type="term" value="C:nucleus"/>
    <property type="evidence" value="ECO:0000318"/>
    <property type="project" value="GO_Central"/>
</dbReference>
<reference evidence="3 4" key="1">
    <citation type="submission" date="2009-12" db="EMBL/GenBank/DDBJ databases">
        <title>The draft genome of Batrachochytrium dendrobatidis.</title>
        <authorList>
            <consortium name="US DOE Joint Genome Institute (JGI-PGF)"/>
            <person name="Kuo A."/>
            <person name="Salamov A."/>
            <person name="Schmutz J."/>
            <person name="Lucas S."/>
            <person name="Pitluck S."/>
            <person name="Rosenblum E."/>
            <person name="Stajich J."/>
            <person name="Eisen M."/>
            <person name="Grigoriev I.V."/>
        </authorList>
    </citation>
    <scope>NUCLEOTIDE SEQUENCE [LARGE SCALE GENOMIC DNA]</scope>
    <source>
        <strain evidence="4">JAM81 / FGSC 10211</strain>
    </source>
</reference>
<feature type="compositionally biased region" description="Polar residues" evidence="1">
    <location>
        <begin position="543"/>
        <end position="553"/>
    </location>
</feature>
<feature type="region of interest" description="Disordered" evidence="1">
    <location>
        <begin position="524"/>
        <end position="562"/>
    </location>
</feature>